<name>A0A1Y5MSU6_9BACT</name>
<dbReference type="InterPro" id="IPR010982">
    <property type="entry name" value="Lambda_DNA-bd_dom_sf"/>
</dbReference>
<comment type="caution">
    <text evidence="2">The sequence shown here is derived from an EMBL/GenBank/DDBJ whole genome shotgun (WGS) entry which is preliminary data.</text>
</comment>
<dbReference type="Pfam" id="PF01381">
    <property type="entry name" value="HTH_3"/>
    <property type="match status" value="1"/>
</dbReference>
<evidence type="ECO:0000313" key="3">
    <source>
        <dbReference type="Proteomes" id="UP000195967"/>
    </source>
</evidence>
<dbReference type="CDD" id="cd00093">
    <property type="entry name" value="HTH_XRE"/>
    <property type="match status" value="1"/>
</dbReference>
<evidence type="ECO:0000313" key="2">
    <source>
        <dbReference type="EMBL" id="OUT11439.1"/>
    </source>
</evidence>
<dbReference type="RefSeq" id="WP_087584706.1">
    <property type="nucleotide sequence ID" value="NZ_CABMKR010000006.1"/>
</dbReference>
<accession>A0A1Y5MSU6</accession>
<dbReference type="AlphaFoldDB" id="A0A1Y5MSU6"/>
<dbReference type="SUPFAM" id="SSF47413">
    <property type="entry name" value="lambda repressor-like DNA-binding domains"/>
    <property type="match status" value="1"/>
</dbReference>
<evidence type="ECO:0000259" key="1">
    <source>
        <dbReference type="PROSITE" id="PS50943"/>
    </source>
</evidence>
<feature type="domain" description="HTH cro/C1-type" evidence="1">
    <location>
        <begin position="36"/>
        <end position="90"/>
    </location>
</feature>
<reference evidence="2 3" key="1">
    <citation type="submission" date="2017-04" db="EMBL/GenBank/DDBJ databases">
        <title>Complete genome of Campylobacter concisus ATCC 33237T and draft genomes for an additional eight well characterized C. concisus strains.</title>
        <authorList>
            <person name="Cornelius A.J."/>
            <person name="Miller W.G."/>
            <person name="Lastovica A.J."/>
            <person name="On S.L."/>
            <person name="French N.P."/>
            <person name="Vandenberg O."/>
            <person name="Biggs P.J."/>
        </authorList>
    </citation>
    <scope>NUCLEOTIDE SEQUENCE [LARGE SCALE GENOMIC DNA]</scope>
    <source>
        <strain evidence="2 3">Lasto28.99</strain>
    </source>
</reference>
<dbReference type="SMART" id="SM00530">
    <property type="entry name" value="HTH_XRE"/>
    <property type="match status" value="1"/>
</dbReference>
<organism evidence="2 3">
    <name type="scientific">Campylobacter concisus</name>
    <dbReference type="NCBI Taxonomy" id="199"/>
    <lineage>
        <taxon>Bacteria</taxon>
        <taxon>Pseudomonadati</taxon>
        <taxon>Campylobacterota</taxon>
        <taxon>Epsilonproteobacteria</taxon>
        <taxon>Campylobacterales</taxon>
        <taxon>Campylobacteraceae</taxon>
        <taxon>Campylobacter</taxon>
    </lineage>
</organism>
<dbReference type="Proteomes" id="UP000195967">
    <property type="component" value="Unassembled WGS sequence"/>
</dbReference>
<protein>
    <submittedName>
        <fullName evidence="2">Transcriptional regulator</fullName>
    </submittedName>
</protein>
<gene>
    <name evidence="2" type="ORF">B9N62_05455</name>
</gene>
<dbReference type="GO" id="GO:0003677">
    <property type="term" value="F:DNA binding"/>
    <property type="evidence" value="ECO:0007669"/>
    <property type="project" value="InterPro"/>
</dbReference>
<dbReference type="InterPro" id="IPR001387">
    <property type="entry name" value="Cro/C1-type_HTH"/>
</dbReference>
<dbReference type="EMBL" id="NDYO01000006">
    <property type="protein sequence ID" value="OUT11439.1"/>
    <property type="molecule type" value="Genomic_DNA"/>
</dbReference>
<sequence>MGTVNFREVLKEELKSPEFKAQYDALEDEYKAIEALIDARNKAGLTQSEVAKRMGITQSAVARIESEAYNIKYKTFFNYIKACGKRVAIV</sequence>
<dbReference type="PROSITE" id="PS50943">
    <property type="entry name" value="HTH_CROC1"/>
    <property type="match status" value="1"/>
</dbReference>
<dbReference type="Gene3D" id="1.10.260.40">
    <property type="entry name" value="lambda repressor-like DNA-binding domains"/>
    <property type="match status" value="1"/>
</dbReference>
<proteinExistence type="predicted"/>